<evidence type="ECO:0000313" key="3">
    <source>
        <dbReference type="Proteomes" id="UP000075420"/>
    </source>
</evidence>
<reference evidence="2 3" key="1">
    <citation type="submission" date="2014-02" db="EMBL/GenBank/DDBJ databases">
        <title>The small core and large imbalanced accessory genome model reveals a collaborative survival strategy of Sorangium cellulosum strains in nature.</title>
        <authorList>
            <person name="Han K."/>
            <person name="Peng R."/>
            <person name="Blom J."/>
            <person name="Li Y.-Z."/>
        </authorList>
    </citation>
    <scope>NUCLEOTIDE SEQUENCE [LARGE SCALE GENOMIC DNA]</scope>
    <source>
        <strain evidence="2 3">So0157-25</strain>
    </source>
</reference>
<dbReference type="EMBL" id="JELY01002598">
    <property type="protein sequence ID" value="KYF52103.1"/>
    <property type="molecule type" value="Genomic_DNA"/>
</dbReference>
<gene>
    <name evidence="2" type="ORF">BE08_11000</name>
</gene>
<feature type="compositionally biased region" description="Low complexity" evidence="1">
    <location>
        <begin position="49"/>
        <end position="66"/>
    </location>
</feature>
<evidence type="ECO:0000256" key="1">
    <source>
        <dbReference type="SAM" id="MobiDB-lite"/>
    </source>
</evidence>
<evidence type="ECO:0000313" key="2">
    <source>
        <dbReference type="EMBL" id="KYF52103.1"/>
    </source>
</evidence>
<proteinExistence type="predicted"/>
<name>A0A150P8U7_SORCE</name>
<sequence length="161" mass="15977">MSFVRRATRAPVGWYGRAVLCGVAVSGVVLAAASLPSCTEERLPPPRPQAGSSAGAGASGGAAPDASVDEGPGPANLCECVAAYGGEAGRCGDCFNEHAARGARCGAQLAACDGEPGCRQISLCLDDCGRDVACQAACVFPEDAGAAQRAFQQVLACVCAA</sequence>
<dbReference type="Proteomes" id="UP000075420">
    <property type="component" value="Unassembled WGS sequence"/>
</dbReference>
<feature type="non-terminal residue" evidence="2">
    <location>
        <position position="161"/>
    </location>
</feature>
<feature type="region of interest" description="Disordered" evidence="1">
    <location>
        <begin position="40"/>
        <end position="69"/>
    </location>
</feature>
<protein>
    <submittedName>
        <fullName evidence="2">Uncharacterized protein</fullName>
    </submittedName>
</protein>
<comment type="caution">
    <text evidence="2">The sequence shown here is derived from an EMBL/GenBank/DDBJ whole genome shotgun (WGS) entry which is preliminary data.</text>
</comment>
<accession>A0A150P8U7</accession>
<dbReference type="AlphaFoldDB" id="A0A150P8U7"/>
<organism evidence="2 3">
    <name type="scientific">Sorangium cellulosum</name>
    <name type="common">Polyangium cellulosum</name>
    <dbReference type="NCBI Taxonomy" id="56"/>
    <lineage>
        <taxon>Bacteria</taxon>
        <taxon>Pseudomonadati</taxon>
        <taxon>Myxococcota</taxon>
        <taxon>Polyangia</taxon>
        <taxon>Polyangiales</taxon>
        <taxon>Polyangiaceae</taxon>
        <taxon>Sorangium</taxon>
    </lineage>
</organism>